<keyword evidence="1" id="KW-0597">Phosphoprotein</keyword>
<accession>A0A814SKZ8</accession>
<keyword evidence="5" id="KW-0238">DNA-binding</keyword>
<evidence type="ECO:0000313" key="15">
    <source>
        <dbReference type="Proteomes" id="UP000663832"/>
    </source>
</evidence>
<feature type="region of interest" description="Disordered" evidence="8">
    <location>
        <begin position="171"/>
        <end position="190"/>
    </location>
</feature>
<evidence type="ECO:0000259" key="11">
    <source>
        <dbReference type="PROSITE" id="PS51293"/>
    </source>
</evidence>
<comment type="caution">
    <text evidence="13">The sequence shown here is derived from an EMBL/GenBank/DDBJ whole genome shotgun (WGS) entry which is preliminary data.</text>
</comment>
<evidence type="ECO:0000256" key="2">
    <source>
        <dbReference type="ARBA" id="ARBA00022723"/>
    </source>
</evidence>
<dbReference type="InterPro" id="IPR000949">
    <property type="entry name" value="ELM2_dom"/>
</dbReference>
<dbReference type="InterPro" id="IPR009057">
    <property type="entry name" value="Homeodomain-like_sf"/>
</dbReference>
<evidence type="ECO:0000256" key="3">
    <source>
        <dbReference type="ARBA" id="ARBA00022771"/>
    </source>
</evidence>
<feature type="region of interest" description="Disordered" evidence="8">
    <location>
        <begin position="463"/>
        <end position="500"/>
    </location>
</feature>
<dbReference type="InterPro" id="IPR017884">
    <property type="entry name" value="SANT_dom"/>
</dbReference>
<organism evidence="13 16">
    <name type="scientific">Adineta steineri</name>
    <dbReference type="NCBI Taxonomy" id="433720"/>
    <lineage>
        <taxon>Eukaryota</taxon>
        <taxon>Metazoa</taxon>
        <taxon>Spiralia</taxon>
        <taxon>Gnathifera</taxon>
        <taxon>Rotifera</taxon>
        <taxon>Eurotatoria</taxon>
        <taxon>Bdelloidea</taxon>
        <taxon>Adinetida</taxon>
        <taxon>Adinetidae</taxon>
        <taxon>Adineta</taxon>
    </lineage>
</organism>
<keyword evidence="15" id="KW-1185">Reference proteome</keyword>
<keyword evidence="6" id="KW-0539">Nucleus</keyword>
<dbReference type="InterPro" id="IPR001005">
    <property type="entry name" value="SANT/Myb"/>
</dbReference>
<feature type="region of interest" description="Disordered" evidence="8">
    <location>
        <begin position="73"/>
        <end position="94"/>
    </location>
</feature>
<evidence type="ECO:0000256" key="6">
    <source>
        <dbReference type="ARBA" id="ARBA00023242"/>
    </source>
</evidence>
<dbReference type="GO" id="GO:0003713">
    <property type="term" value="F:transcription coactivator activity"/>
    <property type="evidence" value="ECO:0007669"/>
    <property type="project" value="TreeGrafter"/>
</dbReference>
<dbReference type="EMBL" id="CAJNOI010000164">
    <property type="protein sequence ID" value="CAF1147379.1"/>
    <property type="molecule type" value="Genomic_DNA"/>
</dbReference>
<dbReference type="PROSITE" id="PS51156">
    <property type="entry name" value="ELM2"/>
    <property type="match status" value="1"/>
</dbReference>
<dbReference type="GO" id="GO:0003682">
    <property type="term" value="F:chromatin binding"/>
    <property type="evidence" value="ECO:0007669"/>
    <property type="project" value="InterPro"/>
</dbReference>
<dbReference type="SMART" id="SM01189">
    <property type="entry name" value="ELM2"/>
    <property type="match status" value="1"/>
</dbReference>
<dbReference type="SMART" id="SM00439">
    <property type="entry name" value="BAH"/>
    <property type="match status" value="1"/>
</dbReference>
<proteinExistence type="inferred from homology"/>
<evidence type="ECO:0000259" key="10">
    <source>
        <dbReference type="PROSITE" id="PS51156"/>
    </source>
</evidence>
<dbReference type="SUPFAM" id="SSF46689">
    <property type="entry name" value="Homeodomain-like"/>
    <property type="match status" value="1"/>
</dbReference>
<protein>
    <recommendedName>
        <fullName evidence="17">Metastasis-associated protein MTA3</fullName>
    </recommendedName>
</protein>
<dbReference type="Pfam" id="PF01448">
    <property type="entry name" value="ELM2"/>
    <property type="match status" value="1"/>
</dbReference>
<dbReference type="InterPro" id="IPR001025">
    <property type="entry name" value="BAH_dom"/>
</dbReference>
<evidence type="ECO:0000256" key="1">
    <source>
        <dbReference type="ARBA" id="ARBA00022553"/>
    </source>
</evidence>
<evidence type="ECO:0000256" key="7">
    <source>
        <dbReference type="ARBA" id="ARBA00093454"/>
    </source>
</evidence>
<dbReference type="Gene3D" id="2.30.30.490">
    <property type="match status" value="1"/>
</dbReference>
<dbReference type="PANTHER" id="PTHR10865">
    <property type="entry name" value="METASTASIS-ASSOCIATED PROTEIN AND MESODERM INDUCTION EARLY RESPONSE PROTEIN"/>
    <property type="match status" value="1"/>
</dbReference>
<keyword evidence="4" id="KW-0862">Zinc</keyword>
<dbReference type="GO" id="GO:0003677">
    <property type="term" value="F:DNA binding"/>
    <property type="evidence" value="ECO:0007669"/>
    <property type="project" value="UniProtKB-KW"/>
</dbReference>
<dbReference type="InterPro" id="IPR043151">
    <property type="entry name" value="BAH_sf"/>
</dbReference>
<dbReference type="EMBL" id="CAJNOM010000454">
    <property type="protein sequence ID" value="CAF1447286.1"/>
    <property type="molecule type" value="Genomic_DNA"/>
</dbReference>
<dbReference type="SMART" id="SM00717">
    <property type="entry name" value="SANT"/>
    <property type="match status" value="1"/>
</dbReference>
<dbReference type="CDD" id="cd04709">
    <property type="entry name" value="BAH_MTA"/>
    <property type="match status" value="1"/>
</dbReference>
<feature type="domain" description="BAH" evidence="9">
    <location>
        <begin position="4"/>
        <end position="159"/>
    </location>
</feature>
<evidence type="ECO:0000313" key="16">
    <source>
        <dbReference type="Proteomes" id="UP000663877"/>
    </source>
</evidence>
<dbReference type="GO" id="GO:0008270">
    <property type="term" value="F:zinc ion binding"/>
    <property type="evidence" value="ECO:0007669"/>
    <property type="project" value="UniProtKB-KW"/>
</dbReference>
<dbReference type="AlphaFoldDB" id="A0A814SKZ8"/>
<dbReference type="EMBL" id="CAJNOM010000147">
    <property type="protein sequence ID" value="CAF1139287.1"/>
    <property type="molecule type" value="Genomic_DNA"/>
</dbReference>
<dbReference type="FunFam" id="1.10.10.60:FF:000012">
    <property type="entry name" value="Metastasis-associated 1 family, member 3"/>
    <property type="match status" value="1"/>
</dbReference>
<evidence type="ECO:0000256" key="8">
    <source>
        <dbReference type="SAM" id="MobiDB-lite"/>
    </source>
</evidence>
<evidence type="ECO:0000256" key="5">
    <source>
        <dbReference type="ARBA" id="ARBA00023125"/>
    </source>
</evidence>
<dbReference type="Pfam" id="PF00249">
    <property type="entry name" value="Myb_DNA-binding"/>
    <property type="match status" value="1"/>
</dbReference>
<evidence type="ECO:0000313" key="14">
    <source>
        <dbReference type="EMBL" id="CAF1447286.1"/>
    </source>
</evidence>
<dbReference type="Gene3D" id="4.10.1240.50">
    <property type="match status" value="1"/>
</dbReference>
<dbReference type="Gene3D" id="1.10.10.60">
    <property type="entry name" value="Homeodomain-like"/>
    <property type="match status" value="1"/>
</dbReference>
<dbReference type="GO" id="GO:0003714">
    <property type="term" value="F:transcription corepressor activity"/>
    <property type="evidence" value="ECO:0007669"/>
    <property type="project" value="TreeGrafter"/>
</dbReference>
<dbReference type="FunFam" id="4.10.1240.50:FF:000001">
    <property type="entry name" value="Metastasis-associated 1 family, member 3"/>
    <property type="match status" value="1"/>
</dbReference>
<dbReference type="PROSITE" id="PS51038">
    <property type="entry name" value="BAH"/>
    <property type="match status" value="1"/>
</dbReference>
<dbReference type="GO" id="GO:0016581">
    <property type="term" value="C:NuRD complex"/>
    <property type="evidence" value="ECO:0007669"/>
    <property type="project" value="TreeGrafter"/>
</dbReference>
<feature type="compositionally biased region" description="Polar residues" evidence="8">
    <location>
        <begin position="486"/>
        <end position="500"/>
    </location>
</feature>
<dbReference type="Pfam" id="PF01426">
    <property type="entry name" value="BAH"/>
    <property type="match status" value="1"/>
</dbReference>
<evidence type="ECO:0000256" key="4">
    <source>
        <dbReference type="ARBA" id="ARBA00022833"/>
    </source>
</evidence>
<dbReference type="Proteomes" id="UP000663832">
    <property type="component" value="Unassembled WGS sequence"/>
</dbReference>
<gene>
    <name evidence="13" type="ORF">BJG266_LOCUS23893</name>
    <name evidence="12" type="ORF">QVE165_LOCUS22386</name>
    <name evidence="14" type="ORF">QVE165_LOCUS40047</name>
</gene>
<dbReference type="GO" id="GO:0000122">
    <property type="term" value="P:negative regulation of transcription by RNA polymerase II"/>
    <property type="evidence" value="ECO:0007669"/>
    <property type="project" value="TreeGrafter"/>
</dbReference>
<feature type="domain" description="ELM2" evidence="10">
    <location>
        <begin position="160"/>
        <end position="271"/>
    </location>
</feature>
<evidence type="ECO:0008006" key="17">
    <source>
        <dbReference type="Google" id="ProtNLM"/>
    </source>
</evidence>
<feature type="domain" description="SANT" evidence="11">
    <location>
        <begin position="278"/>
        <end position="330"/>
    </location>
</feature>
<evidence type="ECO:0000313" key="12">
    <source>
        <dbReference type="EMBL" id="CAF1139287.1"/>
    </source>
</evidence>
<dbReference type="InterPro" id="IPR040138">
    <property type="entry name" value="MIER/MTA"/>
</dbReference>
<name>A0A814SKZ8_9BILA</name>
<dbReference type="PANTHER" id="PTHR10865:SF29">
    <property type="entry name" value="METASTASIS ASSOCIATED 1-LIKE, ISOFORM D"/>
    <property type="match status" value="1"/>
</dbReference>
<sequence>MASCMYRVGDYVYFEGNPTEPYLIRRIEELNKTPNGNVEARVACFYRRRDISSYLVNQVDRLKIDAPWEDDDEIANDTASTSTTGQSTELSDTQKHQLRHRELFLTRQNETLLATNIRGKCLVTLHNETETFVSYLSSEDLFFYQLVYDPNQKTLNADRGEIRVGGKYQADVPAQPVSNDGTEDNSPSREDLIWDANGGLTEKQIEQYLIVARSIGTFARALDCPTALKHPSLHMSAASASRDATLFFAMDTLHKHHYDLALATCSLVPNTGPILVKDQMEDWSAAEANSFEDAIEKCGKDFHEIQKEYLPWKSLKGIIEYYYMWKTTDRYVVQRRLKLAEQENKLKQVFIPNYNKAHQCLLPQRPQGGESKPCESCGNIRNICTRLRNAYKQESENKKTKHLNDIFPHQDENDKDKTFDDFLSKYEEKENNENETNIPLRYPKLKTDSGDFYAQFTHSNMSIMKKRPYESNDSSNEGPSPKRTLISRQNLIKTKSPSTAKLSRSRAYTVPFVDPPDGIYLRVTKDIKRLRKEIPQKEIRRIARAPWKKLNTNFVSYVDDDIVVLD</sequence>
<evidence type="ECO:0000259" key="9">
    <source>
        <dbReference type="PROSITE" id="PS51038"/>
    </source>
</evidence>
<dbReference type="GO" id="GO:0042826">
    <property type="term" value="F:histone deacetylase binding"/>
    <property type="evidence" value="ECO:0007669"/>
    <property type="project" value="TreeGrafter"/>
</dbReference>
<keyword evidence="3" id="KW-0863">Zinc-finger</keyword>
<comment type="similarity">
    <text evidence="7">Belongs to the metastasis-associated protein family.</text>
</comment>
<reference evidence="13" key="1">
    <citation type="submission" date="2021-02" db="EMBL/GenBank/DDBJ databases">
        <authorList>
            <person name="Nowell W R."/>
        </authorList>
    </citation>
    <scope>NUCLEOTIDE SEQUENCE</scope>
</reference>
<feature type="compositionally biased region" description="Polar residues" evidence="8">
    <location>
        <begin position="77"/>
        <end position="91"/>
    </location>
</feature>
<keyword evidence="2" id="KW-0479">Metal-binding</keyword>
<dbReference type="Proteomes" id="UP000663877">
    <property type="component" value="Unassembled WGS sequence"/>
</dbReference>
<dbReference type="CDD" id="cd11661">
    <property type="entry name" value="SANT_MTA3_like"/>
    <property type="match status" value="1"/>
</dbReference>
<evidence type="ECO:0000313" key="13">
    <source>
        <dbReference type="EMBL" id="CAF1147379.1"/>
    </source>
</evidence>
<dbReference type="PROSITE" id="PS51293">
    <property type="entry name" value="SANT"/>
    <property type="match status" value="1"/>
</dbReference>
<dbReference type="OrthoDB" id="2193595at2759"/>